<gene>
    <name evidence="3" type="ORF">QWZ14_29445</name>
</gene>
<proteinExistence type="predicted"/>
<sequence length="321" mass="33361">MARMLGAARGLLLLLAAAGLGLLLTRPPWPLAAAERLYQALAFRALAPVRPPHPRLVLIAITEATLDAYPYRSPVDRGFLAGLVDALAGAGVAAIGLDLLLDRTTEPAKDAALRQAIRRRAPPVVAITAGPETALEPARQRVLDGFLDGVATGTANLARDVFDGQVRWHLPQADGRPSLPVALAQAVGAAVPDQPFLIDWQRSAAGPVAPAYPAEAVPLLPAEWLRGRIALIGSMLPGSDEHRTPAAAFGKPSFGVEIHAQVLAQLLDGRAGAAAWWREPAALLLLAGLGLLAGARLAGRRFLLALAGLALGYPAAALAAL</sequence>
<keyword evidence="1" id="KW-0812">Transmembrane</keyword>
<feature type="transmembrane region" description="Helical" evidence="1">
    <location>
        <begin position="302"/>
        <end position="320"/>
    </location>
</feature>
<evidence type="ECO:0000313" key="4">
    <source>
        <dbReference type="Proteomes" id="UP001529369"/>
    </source>
</evidence>
<dbReference type="Proteomes" id="UP001529369">
    <property type="component" value="Unassembled WGS sequence"/>
</dbReference>
<dbReference type="EMBL" id="JAUFPN010000280">
    <property type="protein sequence ID" value="MDN3568522.1"/>
    <property type="molecule type" value="Genomic_DNA"/>
</dbReference>
<evidence type="ECO:0000256" key="1">
    <source>
        <dbReference type="SAM" id="Phobius"/>
    </source>
</evidence>
<evidence type="ECO:0000259" key="2">
    <source>
        <dbReference type="SMART" id="SM01080"/>
    </source>
</evidence>
<evidence type="ECO:0000313" key="3">
    <source>
        <dbReference type="EMBL" id="MDN3568522.1"/>
    </source>
</evidence>
<comment type="caution">
    <text evidence="3">The sequence shown here is derived from an EMBL/GenBank/DDBJ whole genome shotgun (WGS) entry which is preliminary data.</text>
</comment>
<keyword evidence="1" id="KW-0472">Membrane</keyword>
<keyword evidence="1" id="KW-1133">Transmembrane helix</keyword>
<feature type="domain" description="CHASE2" evidence="2">
    <location>
        <begin position="31"/>
        <end position="297"/>
    </location>
</feature>
<reference evidence="4" key="1">
    <citation type="journal article" date="2019" name="Int. J. Syst. Evol. Microbiol.">
        <title>The Global Catalogue of Microorganisms (GCM) 10K type strain sequencing project: providing services to taxonomists for standard genome sequencing and annotation.</title>
        <authorList>
            <consortium name="The Broad Institute Genomics Platform"/>
            <consortium name="The Broad Institute Genome Sequencing Center for Infectious Disease"/>
            <person name="Wu L."/>
            <person name="Ma J."/>
        </authorList>
    </citation>
    <scope>NUCLEOTIDE SEQUENCE [LARGE SCALE GENOMIC DNA]</scope>
    <source>
        <strain evidence="4">CECT 7131</strain>
    </source>
</reference>
<keyword evidence="4" id="KW-1185">Reference proteome</keyword>
<dbReference type="RefSeq" id="WP_290320631.1">
    <property type="nucleotide sequence ID" value="NZ_JAUFPN010000280.1"/>
</dbReference>
<protein>
    <submittedName>
        <fullName evidence="3">CHASE2 domain-containing protein</fullName>
    </submittedName>
</protein>
<name>A0ABT8AFC5_9PROT</name>
<feature type="non-terminal residue" evidence="3">
    <location>
        <position position="321"/>
    </location>
</feature>
<organism evidence="3 4">
    <name type="scientific">Paeniroseomonas aquatica</name>
    <dbReference type="NCBI Taxonomy" id="373043"/>
    <lineage>
        <taxon>Bacteria</taxon>
        <taxon>Pseudomonadati</taxon>
        <taxon>Pseudomonadota</taxon>
        <taxon>Alphaproteobacteria</taxon>
        <taxon>Acetobacterales</taxon>
        <taxon>Acetobacteraceae</taxon>
        <taxon>Paeniroseomonas</taxon>
    </lineage>
</organism>
<dbReference type="SMART" id="SM01080">
    <property type="entry name" value="CHASE2"/>
    <property type="match status" value="1"/>
</dbReference>
<dbReference type="Pfam" id="PF05226">
    <property type="entry name" value="CHASE2"/>
    <property type="match status" value="1"/>
</dbReference>
<dbReference type="InterPro" id="IPR007890">
    <property type="entry name" value="CHASE2"/>
</dbReference>
<accession>A0ABT8AFC5</accession>